<reference evidence="3" key="2">
    <citation type="submission" date="2020-09" db="EMBL/GenBank/DDBJ databases">
        <authorList>
            <person name="Sun Q."/>
            <person name="Ohkuma M."/>
        </authorList>
    </citation>
    <scope>NUCLEOTIDE SEQUENCE</scope>
    <source>
        <strain evidence="3">JCM 19831</strain>
    </source>
</reference>
<feature type="compositionally biased region" description="Basic and acidic residues" evidence="1">
    <location>
        <begin position="374"/>
        <end position="386"/>
    </location>
</feature>
<reference evidence="3" key="1">
    <citation type="journal article" date="2014" name="Int. J. Syst. Evol. Microbiol.">
        <title>Complete genome sequence of Corynebacterium casei LMG S-19264T (=DSM 44701T), isolated from a smear-ripened cheese.</title>
        <authorList>
            <consortium name="US DOE Joint Genome Institute (JGI-PGF)"/>
            <person name="Walter F."/>
            <person name="Albersmeier A."/>
            <person name="Kalinowski J."/>
            <person name="Ruckert C."/>
        </authorList>
    </citation>
    <scope>NUCLEOTIDE SEQUENCE</scope>
    <source>
        <strain evidence="3">JCM 19831</strain>
    </source>
</reference>
<organism evidence="3 4">
    <name type="scientific">Dactylosporangium sucinum</name>
    <dbReference type="NCBI Taxonomy" id="1424081"/>
    <lineage>
        <taxon>Bacteria</taxon>
        <taxon>Bacillati</taxon>
        <taxon>Actinomycetota</taxon>
        <taxon>Actinomycetes</taxon>
        <taxon>Micromonosporales</taxon>
        <taxon>Micromonosporaceae</taxon>
        <taxon>Dactylosporangium</taxon>
    </lineage>
</organism>
<keyword evidence="4" id="KW-1185">Reference proteome</keyword>
<keyword evidence="2" id="KW-0812">Transmembrane</keyword>
<keyword evidence="2" id="KW-0472">Membrane</keyword>
<evidence type="ECO:0000313" key="4">
    <source>
        <dbReference type="Proteomes" id="UP000642070"/>
    </source>
</evidence>
<protein>
    <submittedName>
        <fullName evidence="3">Uncharacterized protein</fullName>
    </submittedName>
</protein>
<dbReference type="AlphaFoldDB" id="A0A917UFT9"/>
<evidence type="ECO:0000256" key="2">
    <source>
        <dbReference type="SAM" id="Phobius"/>
    </source>
</evidence>
<dbReference type="EMBL" id="BMPI01000106">
    <property type="protein sequence ID" value="GGM86318.1"/>
    <property type="molecule type" value="Genomic_DNA"/>
</dbReference>
<feature type="compositionally biased region" description="Basic and acidic residues" evidence="1">
    <location>
        <begin position="395"/>
        <end position="414"/>
    </location>
</feature>
<feature type="transmembrane region" description="Helical" evidence="2">
    <location>
        <begin position="20"/>
        <end position="38"/>
    </location>
</feature>
<feature type="region of interest" description="Disordered" evidence="1">
    <location>
        <begin position="345"/>
        <end position="414"/>
    </location>
</feature>
<comment type="caution">
    <text evidence="3">The sequence shown here is derived from an EMBL/GenBank/DDBJ whole genome shotgun (WGS) entry which is preliminary data.</text>
</comment>
<accession>A0A917UFT9</accession>
<dbReference type="Proteomes" id="UP000642070">
    <property type="component" value="Unassembled WGS sequence"/>
</dbReference>
<feature type="transmembrane region" description="Helical" evidence="2">
    <location>
        <begin position="50"/>
        <end position="71"/>
    </location>
</feature>
<sequence>MNEVLDAGEDLVTWANSHRNVLILVGLAITVLLLVLTVRRAIKGGRPDRWLARLSFLVGFAWSGEAMWEVATQRLHLSHVFAGFAFFLFESQMATAMMRAERHQALHHHPGKHGRSVWLIATIAGAIAAMAGDSPVETVLRLVVPLLVAHQWWVGLTGDGTDRPADAITWTWTPRRILVTLGLARAGEHDLTTVNRERHVRAIAAISYRLHSTPWSWRRTWCHARLRRLAMHADDEMLEDARARVERVWQAAARTRPADAEDQALAAEARKEAEAARMAEAEAVSWAQAASEHAEAEASRRVVLEAEVEVHRGQAEAEAAGRAKAAAEAEAAWAEAREAELRASRLQGHAEAAEADAQRRAEAAEAAVAQAVQARDEEQRRRHEAEATATATDKAMTREARRRQAAEADGRRRAEAYTALEAEAASLREQLSESQSRGSRRVRQRTSSPREQLTLDGVPIPDVTGVGPATVLEVLRARQAHPDDTQKQLAERVQVSDRIVRLVLAAVERSALPAGV</sequence>
<evidence type="ECO:0000256" key="1">
    <source>
        <dbReference type="SAM" id="MobiDB-lite"/>
    </source>
</evidence>
<feature type="region of interest" description="Disordered" evidence="1">
    <location>
        <begin position="428"/>
        <end position="461"/>
    </location>
</feature>
<evidence type="ECO:0000313" key="3">
    <source>
        <dbReference type="EMBL" id="GGM86318.1"/>
    </source>
</evidence>
<dbReference type="RefSeq" id="WP_190257670.1">
    <property type="nucleotide sequence ID" value="NZ_BMPI01000106.1"/>
</dbReference>
<gene>
    <name evidence="3" type="ORF">GCM10007977_105310</name>
</gene>
<keyword evidence="2" id="KW-1133">Transmembrane helix</keyword>
<name>A0A917UFT9_9ACTN</name>
<feature type="compositionally biased region" description="Low complexity" evidence="1">
    <location>
        <begin position="364"/>
        <end position="373"/>
    </location>
</feature>
<proteinExistence type="predicted"/>